<dbReference type="OrthoDB" id="9803968at2"/>
<organism evidence="2 3">
    <name type="scientific">Paracoccus zhejiangensis</name>
    <dbReference type="NCBI Taxonomy" id="1077935"/>
    <lineage>
        <taxon>Bacteria</taxon>
        <taxon>Pseudomonadati</taxon>
        <taxon>Pseudomonadota</taxon>
        <taxon>Alphaproteobacteria</taxon>
        <taxon>Rhodobacterales</taxon>
        <taxon>Paracoccaceae</taxon>
        <taxon>Paracoccus</taxon>
    </lineage>
</organism>
<dbReference type="KEGG" id="pzh:CX676_10995"/>
<name>A0A2H5EZ99_9RHOB</name>
<evidence type="ECO:0000313" key="3">
    <source>
        <dbReference type="Proteomes" id="UP000234530"/>
    </source>
</evidence>
<dbReference type="Proteomes" id="UP000234530">
    <property type="component" value="Chromosome"/>
</dbReference>
<dbReference type="GO" id="GO:0003824">
    <property type="term" value="F:catalytic activity"/>
    <property type="evidence" value="ECO:0007669"/>
    <property type="project" value="InterPro"/>
</dbReference>
<dbReference type="Gene3D" id="3.30.559.30">
    <property type="entry name" value="Nonribosomal peptide synthetase, condensation domain"/>
    <property type="match status" value="1"/>
</dbReference>
<protein>
    <submittedName>
        <fullName evidence="2">Condensation protein</fullName>
    </submittedName>
</protein>
<evidence type="ECO:0000259" key="1">
    <source>
        <dbReference type="Pfam" id="PF00668"/>
    </source>
</evidence>
<dbReference type="InterPro" id="IPR001242">
    <property type="entry name" value="Condensation_dom"/>
</dbReference>
<dbReference type="RefSeq" id="WP_101752654.1">
    <property type="nucleotide sequence ID" value="NZ_CP025430.1"/>
</dbReference>
<dbReference type="Pfam" id="PF00668">
    <property type="entry name" value="Condensation"/>
    <property type="match status" value="1"/>
</dbReference>
<evidence type="ECO:0000313" key="2">
    <source>
        <dbReference type="EMBL" id="AUH64625.1"/>
    </source>
</evidence>
<dbReference type="EMBL" id="CP025430">
    <property type="protein sequence ID" value="AUH64625.1"/>
    <property type="molecule type" value="Genomic_DNA"/>
</dbReference>
<dbReference type="InterPro" id="IPR023213">
    <property type="entry name" value="CAT-like_dom_sf"/>
</dbReference>
<keyword evidence="3" id="KW-1185">Reference proteome</keyword>
<dbReference type="SUPFAM" id="SSF52777">
    <property type="entry name" value="CoA-dependent acyltransferases"/>
    <property type="match status" value="2"/>
</dbReference>
<dbReference type="Gene3D" id="3.30.559.10">
    <property type="entry name" value="Chloramphenicol acetyltransferase-like domain"/>
    <property type="match status" value="1"/>
</dbReference>
<feature type="domain" description="Condensation" evidence="1">
    <location>
        <begin position="27"/>
        <end position="344"/>
    </location>
</feature>
<dbReference type="AlphaFoldDB" id="A0A2H5EZ99"/>
<gene>
    <name evidence="2" type="ORF">CX676_10995</name>
</gene>
<proteinExistence type="predicted"/>
<accession>A0A2H5EZ99</accession>
<reference evidence="2 3" key="1">
    <citation type="journal article" date="2013" name="Antonie Van Leeuwenhoek">
        <title>Paracoccus zhejiangensis sp. nov., isolated from activated sludge in wastewater-treatment system.</title>
        <authorList>
            <person name="Wu Z.G."/>
            <person name="Zhang D.F."/>
            <person name="Liu Y.L."/>
            <person name="Wang F."/>
            <person name="Jiang X."/>
            <person name="Li C."/>
            <person name="Li S.P."/>
            <person name="Hong Q."/>
            <person name="Li W.J."/>
        </authorList>
    </citation>
    <scope>NUCLEOTIDE SEQUENCE [LARGE SCALE GENOMIC DNA]</scope>
    <source>
        <strain evidence="2 3">J6</strain>
    </source>
</reference>
<sequence>MTDPRPASDWHELTLGQFDFWEEFRAHPETVVSTVAHATRIEGNVDGAALAQAISMTTAEADVLALEFEQAAGAPPRQRVNPALAPALRQLDLRGHADPEAEAQARMQADIAKPLDLLNAPLAAQWLIRTGDRTWIWYCRGHHIFLDGYAMALIERRVAHHYAALTGAGDSGQPFARFTDFLREESDFRCGPRNATAGQFWSDYLSTGPDLPVLRKGSENYPGEPRSAELPLGDLSDALRDSASRLGLGWPDLLILLSGLWLWSRPASDGDRVEADRVIWLPFMNRLGSISAGLPAMVVNILPFRITTRLDTPLELALSDLAADLRRIRRHGRYRIEQITADRGIGAGHRFFFSPLVNVMPFDPPVFPGCEAQREVLAAGPGDGFNATFAANGRGDGLMLYLDADPALTSEALFRQHCDGLPGFLRRALTASSDTRLADLLEPALT</sequence>